<reference evidence="1 2" key="1">
    <citation type="submission" date="2014-04" db="EMBL/GenBank/DDBJ databases">
        <authorList>
            <consortium name="DOE Joint Genome Institute"/>
            <person name="Kuo A."/>
            <person name="Girlanda M."/>
            <person name="Perotto S."/>
            <person name="Kohler A."/>
            <person name="Nagy L.G."/>
            <person name="Floudas D."/>
            <person name="Copeland A."/>
            <person name="Barry K.W."/>
            <person name="Cichocki N."/>
            <person name="Veneault-Fourrey C."/>
            <person name="LaButti K."/>
            <person name="Lindquist E.A."/>
            <person name="Lipzen A."/>
            <person name="Lundell T."/>
            <person name="Morin E."/>
            <person name="Murat C."/>
            <person name="Sun H."/>
            <person name="Tunlid A."/>
            <person name="Henrissat B."/>
            <person name="Grigoriev I.V."/>
            <person name="Hibbett D.S."/>
            <person name="Martin F."/>
            <person name="Nordberg H.P."/>
            <person name="Cantor M.N."/>
            <person name="Hua S.X."/>
        </authorList>
    </citation>
    <scope>NUCLEOTIDE SEQUENCE [LARGE SCALE GENOMIC DNA]</scope>
    <source>
        <strain evidence="1 2">MUT 4182</strain>
    </source>
</reference>
<evidence type="ECO:0000313" key="2">
    <source>
        <dbReference type="Proteomes" id="UP000054248"/>
    </source>
</evidence>
<evidence type="ECO:0008006" key="3">
    <source>
        <dbReference type="Google" id="ProtNLM"/>
    </source>
</evidence>
<dbReference type="HOGENOM" id="CLU_1760144_0_0_1"/>
<evidence type="ECO:0000313" key="1">
    <source>
        <dbReference type="EMBL" id="KIO20422.1"/>
    </source>
</evidence>
<organism evidence="1 2">
    <name type="scientific">Tulasnella calospora MUT 4182</name>
    <dbReference type="NCBI Taxonomy" id="1051891"/>
    <lineage>
        <taxon>Eukaryota</taxon>
        <taxon>Fungi</taxon>
        <taxon>Dikarya</taxon>
        <taxon>Basidiomycota</taxon>
        <taxon>Agaricomycotina</taxon>
        <taxon>Agaricomycetes</taxon>
        <taxon>Cantharellales</taxon>
        <taxon>Tulasnellaceae</taxon>
        <taxon>Tulasnella</taxon>
    </lineage>
</organism>
<keyword evidence="2" id="KW-1185">Reference proteome</keyword>
<reference evidence="2" key="2">
    <citation type="submission" date="2015-01" db="EMBL/GenBank/DDBJ databases">
        <title>Evolutionary Origins and Diversification of the Mycorrhizal Mutualists.</title>
        <authorList>
            <consortium name="DOE Joint Genome Institute"/>
            <consortium name="Mycorrhizal Genomics Consortium"/>
            <person name="Kohler A."/>
            <person name="Kuo A."/>
            <person name="Nagy L.G."/>
            <person name="Floudas D."/>
            <person name="Copeland A."/>
            <person name="Barry K.W."/>
            <person name="Cichocki N."/>
            <person name="Veneault-Fourrey C."/>
            <person name="LaButti K."/>
            <person name="Lindquist E.A."/>
            <person name="Lipzen A."/>
            <person name="Lundell T."/>
            <person name="Morin E."/>
            <person name="Murat C."/>
            <person name="Riley R."/>
            <person name="Ohm R."/>
            <person name="Sun H."/>
            <person name="Tunlid A."/>
            <person name="Henrissat B."/>
            <person name="Grigoriev I.V."/>
            <person name="Hibbett D.S."/>
            <person name="Martin F."/>
        </authorList>
    </citation>
    <scope>NUCLEOTIDE SEQUENCE [LARGE SCALE GENOMIC DNA]</scope>
    <source>
        <strain evidence="2">MUT 4182</strain>
    </source>
</reference>
<dbReference type="OrthoDB" id="10513388at2759"/>
<dbReference type="Proteomes" id="UP000054248">
    <property type="component" value="Unassembled WGS sequence"/>
</dbReference>
<name>A0A0C3LG57_9AGAM</name>
<dbReference type="EMBL" id="KN823175">
    <property type="protein sequence ID" value="KIO20422.1"/>
    <property type="molecule type" value="Genomic_DNA"/>
</dbReference>
<accession>A0A0C3LG57</accession>
<protein>
    <recommendedName>
        <fullName evidence="3">F-box domain-containing protein</fullName>
    </recommendedName>
</protein>
<proteinExistence type="predicted"/>
<gene>
    <name evidence="1" type="ORF">M407DRAFT_29947</name>
</gene>
<dbReference type="AlphaFoldDB" id="A0A0C3LG57"/>
<sequence>MATPKSVSQLAPGAVGASVAATIRREVDTFLVDLFNKPDWKAAIELHPCQIVESAVRRRRNDRVPFNQLSIDVIYCVFAELLELDRIYDPTFPTIAIERHRKNLFTVRRVSTVWNDFLVSSPRYWPAVNIGNDRILVKLAITRAQILR</sequence>